<dbReference type="PANTHER" id="PTHR33240:SF17">
    <property type="entry name" value="EUKARYOTIC PEPTIDE CHAIN RELEASE FACTOR GTP-BINDING SUBUNIT-LIKE"/>
    <property type="match status" value="1"/>
</dbReference>
<evidence type="ECO:0000313" key="2">
    <source>
        <dbReference type="EMBL" id="KAJ8420557.1"/>
    </source>
</evidence>
<organism evidence="2 3">
    <name type="scientific">Carnegiea gigantea</name>
    <dbReference type="NCBI Taxonomy" id="171969"/>
    <lineage>
        <taxon>Eukaryota</taxon>
        <taxon>Viridiplantae</taxon>
        <taxon>Streptophyta</taxon>
        <taxon>Embryophyta</taxon>
        <taxon>Tracheophyta</taxon>
        <taxon>Spermatophyta</taxon>
        <taxon>Magnoliopsida</taxon>
        <taxon>eudicotyledons</taxon>
        <taxon>Gunneridae</taxon>
        <taxon>Pentapetalae</taxon>
        <taxon>Caryophyllales</taxon>
        <taxon>Cactineae</taxon>
        <taxon>Cactaceae</taxon>
        <taxon>Cactoideae</taxon>
        <taxon>Echinocereeae</taxon>
        <taxon>Carnegiea</taxon>
    </lineage>
</organism>
<dbReference type="PANTHER" id="PTHR33240">
    <property type="entry name" value="OS08G0508500 PROTEIN"/>
    <property type="match status" value="1"/>
</dbReference>
<dbReference type="EMBL" id="JAKOGI010003343">
    <property type="protein sequence ID" value="KAJ8420557.1"/>
    <property type="molecule type" value="Genomic_DNA"/>
</dbReference>
<evidence type="ECO:0000256" key="1">
    <source>
        <dbReference type="SAM" id="MobiDB-lite"/>
    </source>
</evidence>
<accession>A0A9Q1JEQ3</accession>
<comment type="caution">
    <text evidence="2">The sequence shown here is derived from an EMBL/GenBank/DDBJ whole genome shotgun (WGS) entry which is preliminary data.</text>
</comment>
<gene>
    <name evidence="2" type="ORF">Cgig2_014920</name>
</gene>
<protein>
    <submittedName>
        <fullName evidence="2">Uncharacterized protein</fullName>
    </submittedName>
</protein>
<proteinExistence type="predicted"/>
<reference evidence="2" key="1">
    <citation type="submission" date="2022-04" db="EMBL/GenBank/DDBJ databases">
        <title>Carnegiea gigantea Genome sequencing and assembly v2.</title>
        <authorList>
            <person name="Copetti D."/>
            <person name="Sanderson M.J."/>
            <person name="Burquez A."/>
            <person name="Wojciechowski M.F."/>
        </authorList>
    </citation>
    <scope>NUCLEOTIDE SEQUENCE</scope>
    <source>
        <strain evidence="2">SGP5-SGP5p</strain>
        <tissue evidence="2">Aerial part</tissue>
    </source>
</reference>
<keyword evidence="3" id="KW-1185">Reference proteome</keyword>
<evidence type="ECO:0000313" key="3">
    <source>
        <dbReference type="Proteomes" id="UP001153076"/>
    </source>
</evidence>
<feature type="region of interest" description="Disordered" evidence="1">
    <location>
        <begin position="120"/>
        <end position="175"/>
    </location>
</feature>
<name>A0A9Q1JEQ3_9CARY</name>
<dbReference type="Proteomes" id="UP001153076">
    <property type="component" value="Unassembled WGS sequence"/>
</dbReference>
<dbReference type="AlphaFoldDB" id="A0A9Q1JEQ3"/>
<sequence length="175" mass="18992">MTRSTWKAQLRSAHPQFSSPHNDPLVVEMKIASAIARSFDIVTWDSLEKLTHLGRDIVCLVHPILGFGGQEVNLTAMIGLPVRFGDKLQSKNLEVDFLVIDVPTAYNVILGRPTLHKNDPAGSLAPWPGPPFSPSQSYQPQPLQAPPLAGNASPSFRLPGRPDQPSAFPNTAGIE</sequence>
<dbReference type="OrthoDB" id="1746852at2759"/>